<reference evidence="2" key="1">
    <citation type="submission" date="2011-07" db="EMBL/GenBank/DDBJ databases">
        <authorList>
            <consortium name="Caenorhabditis brenneri Sequencing and Analysis Consortium"/>
            <person name="Wilson R.K."/>
        </authorList>
    </citation>
    <scope>NUCLEOTIDE SEQUENCE [LARGE SCALE GENOMIC DNA]</scope>
    <source>
        <strain evidence="2">PB2801</strain>
    </source>
</reference>
<sequence>MKQEKVSKIFLVIYRRFSKAKELLLFLCSQLFENPNEALIESLAPSCLSLEEQQTCFIDTDDSTGNRLKAAHSRKYQ</sequence>
<evidence type="ECO:0000313" key="1">
    <source>
        <dbReference type="EMBL" id="EGT55212.1"/>
    </source>
</evidence>
<dbReference type="STRING" id="135651.G0N8B7"/>
<dbReference type="eggNOG" id="KOG3514">
    <property type="taxonomic scope" value="Eukaryota"/>
</dbReference>
<dbReference type="OrthoDB" id="10489065at2759"/>
<dbReference type="HOGENOM" id="CLU_2640296_0_0_1"/>
<dbReference type="AlphaFoldDB" id="G0N8B7"/>
<evidence type="ECO:0000313" key="2">
    <source>
        <dbReference type="Proteomes" id="UP000008068"/>
    </source>
</evidence>
<keyword evidence="2" id="KW-1185">Reference proteome</keyword>
<organism evidence="2">
    <name type="scientific">Caenorhabditis brenneri</name>
    <name type="common">Nematode worm</name>
    <dbReference type="NCBI Taxonomy" id="135651"/>
    <lineage>
        <taxon>Eukaryota</taxon>
        <taxon>Metazoa</taxon>
        <taxon>Ecdysozoa</taxon>
        <taxon>Nematoda</taxon>
        <taxon>Chromadorea</taxon>
        <taxon>Rhabditida</taxon>
        <taxon>Rhabditina</taxon>
        <taxon>Rhabditomorpha</taxon>
        <taxon>Rhabditoidea</taxon>
        <taxon>Rhabditidae</taxon>
        <taxon>Peloderinae</taxon>
        <taxon>Caenorhabditis</taxon>
    </lineage>
</organism>
<accession>G0N8B7</accession>
<protein>
    <submittedName>
        <fullName evidence="1">Uncharacterized protein</fullName>
    </submittedName>
</protein>
<dbReference type="EMBL" id="GL379850">
    <property type="protein sequence ID" value="EGT55212.1"/>
    <property type="molecule type" value="Genomic_DNA"/>
</dbReference>
<dbReference type="InParanoid" id="G0N8B7"/>
<dbReference type="Proteomes" id="UP000008068">
    <property type="component" value="Unassembled WGS sequence"/>
</dbReference>
<gene>
    <name evidence="1" type="ORF">CAEBREN_29524</name>
</gene>
<proteinExistence type="predicted"/>
<name>G0N8B7_CAEBE</name>